<dbReference type="Gene3D" id="3.90.176.10">
    <property type="entry name" value="Toxin ADP-ribosyltransferase, Chain A, domain 1"/>
    <property type="match status" value="1"/>
</dbReference>
<evidence type="ECO:0000313" key="1">
    <source>
        <dbReference type="EMBL" id="QHT26164.1"/>
    </source>
</evidence>
<sequence>MSYLYNINNNIISKYDDEIALDKIYFLECRVPTKEDLTKYDKKNTADEINKMVSRNDFIDSIKEHISQIETKVPLYDIYSDNLFLINNLNVYTRVVKQYYRFPDKQLIRGLEENLNSYDKNNTDEIEKRKIRKIFLILDFMKNFNIDTLEKTYHSVIYKYSTEFGKEIIYCKRPSFNKYIISTKPYYSRSEIINMALNMGIKLPNKYLDRKYLAELCDKVRQNDVSYDVLLSHQKHIIQNDAMGIVQYYTIQGSYFINKYLRNQVKYNTRNQLLDDLINPLSDICTTSPAFDKSYILYRFVNEDSYLSNLNIGDTFTEEGFMSTTRNPFYRADLYSFGFILIKIRVPANIQGIGLCLETLSHFPDEQEIIFPPMSKFKLISKDKKCVYYHTDEKFSSKVKTRYEFEWVGNVKNFKVPRKIYTGETKTVDFLNARYKDTYTLSERISYFINEYVNVMSQFISIVGNKQIVNIAERFDSTGAYKNFYAIKNVQNGFSIYALHNGYLLYFIELCEIDGKTMMHVNYYVKYNTLDKSNILNDMDLVKYISSIAYYFGIANVLIYAEYKSCSDNKKNKEPIQRQFGQRSFSNKIADKKENTNEDKSVYVGNYCYDFYNYLKNGNKRFSNIPSIELTPKFSYIDLDHLKNVSIEKIISKNDRDEIYQVYEKIYVQQNKNTDVASFFIWVIENKCYLIDALVSKFDRIYYMINPFKNDVYILEPITFLYNRKMIDSYTSVIQDDIFEPREVYLSQKNEYRTSRTDTSEEA</sequence>
<dbReference type="PROSITE" id="PS51996">
    <property type="entry name" value="TR_MART"/>
    <property type="match status" value="1"/>
</dbReference>
<accession>A0A6C0EAP9</accession>
<name>A0A6C0EAP9_9ZZZZ</name>
<dbReference type="EMBL" id="MN739780">
    <property type="protein sequence ID" value="QHT26164.1"/>
    <property type="molecule type" value="Genomic_DNA"/>
</dbReference>
<protein>
    <recommendedName>
        <fullName evidence="2">ADP ribosyltransferase domain-containing protein</fullName>
    </recommendedName>
</protein>
<proteinExistence type="predicted"/>
<reference evidence="1" key="1">
    <citation type="journal article" date="2020" name="Nature">
        <title>Giant virus diversity and host interactions through global metagenomics.</title>
        <authorList>
            <person name="Schulz F."/>
            <person name="Roux S."/>
            <person name="Paez-Espino D."/>
            <person name="Jungbluth S."/>
            <person name="Walsh D.A."/>
            <person name="Denef V.J."/>
            <person name="McMahon K.D."/>
            <person name="Konstantinidis K.T."/>
            <person name="Eloe-Fadrosh E.A."/>
            <person name="Kyrpides N.C."/>
            <person name="Woyke T."/>
        </authorList>
    </citation>
    <scope>NUCLEOTIDE SEQUENCE</scope>
    <source>
        <strain evidence="1">GVMAG-M-3300023179-27</strain>
    </source>
</reference>
<organism evidence="1">
    <name type="scientific">viral metagenome</name>
    <dbReference type="NCBI Taxonomy" id="1070528"/>
    <lineage>
        <taxon>unclassified sequences</taxon>
        <taxon>metagenomes</taxon>
        <taxon>organismal metagenomes</taxon>
    </lineage>
</organism>
<evidence type="ECO:0008006" key="2">
    <source>
        <dbReference type="Google" id="ProtNLM"/>
    </source>
</evidence>
<dbReference type="SUPFAM" id="SSF56399">
    <property type="entry name" value="ADP-ribosylation"/>
    <property type="match status" value="1"/>
</dbReference>
<dbReference type="AlphaFoldDB" id="A0A6C0EAP9"/>